<dbReference type="InterPro" id="IPR002222">
    <property type="entry name" value="Ribosomal_uS19"/>
</dbReference>
<dbReference type="Gene3D" id="3.30.860.10">
    <property type="entry name" value="30s Ribosomal Protein S19, Chain A"/>
    <property type="match status" value="1"/>
</dbReference>
<dbReference type="NCBIfam" id="TIGR01050">
    <property type="entry name" value="rpsS_bact"/>
    <property type="match status" value="1"/>
</dbReference>
<gene>
    <name evidence="7" type="ORF">CVU83_00725</name>
</gene>
<dbReference type="InterPro" id="IPR005732">
    <property type="entry name" value="Ribosomal_uS19_bac-type"/>
</dbReference>
<dbReference type="PANTHER" id="PTHR33408:SF2">
    <property type="entry name" value="TRANSPOSASE DDE DOMAIN-CONTAINING PROTEIN"/>
    <property type="match status" value="1"/>
</dbReference>
<keyword evidence="2 6" id="KW-0689">Ribosomal protein</keyword>
<comment type="caution">
    <text evidence="7">The sequence shown here is derived from an EMBL/GenBank/DDBJ whole genome shotgun (WGS) entry which is preliminary data.</text>
</comment>
<dbReference type="InterPro" id="IPR023575">
    <property type="entry name" value="Ribosomal_uS19_SF"/>
</dbReference>
<organism evidence="7 8">
    <name type="scientific">Candidatus Falkowbacteria bacterium HGW-Falkowbacteria-2</name>
    <dbReference type="NCBI Taxonomy" id="2013769"/>
    <lineage>
        <taxon>Bacteria</taxon>
        <taxon>Candidatus Falkowiibacteriota</taxon>
    </lineage>
</organism>
<dbReference type="InterPro" id="IPR020934">
    <property type="entry name" value="Ribosomal_uS19_CS"/>
</dbReference>
<dbReference type="Pfam" id="PF00203">
    <property type="entry name" value="Ribosomal_S19"/>
    <property type="match status" value="1"/>
</dbReference>
<accession>A0A2N2E350</accession>
<evidence type="ECO:0000256" key="5">
    <source>
        <dbReference type="ARBA" id="ARBA00035309"/>
    </source>
</evidence>
<dbReference type="HAMAP" id="MF_00531">
    <property type="entry name" value="Ribosomal_uS19"/>
    <property type="match status" value="1"/>
</dbReference>
<dbReference type="GO" id="GO:0003735">
    <property type="term" value="F:structural constituent of ribosome"/>
    <property type="evidence" value="ECO:0007669"/>
    <property type="project" value="InterPro"/>
</dbReference>
<dbReference type="AlphaFoldDB" id="A0A2N2E350"/>
<reference evidence="7 8" key="1">
    <citation type="journal article" date="2017" name="ISME J.">
        <title>Potential for microbial H2 and metal transformations associated with novel bacteria and archaea in deep terrestrial subsurface sediments.</title>
        <authorList>
            <person name="Hernsdorf A.W."/>
            <person name="Amano Y."/>
            <person name="Miyakawa K."/>
            <person name="Ise K."/>
            <person name="Suzuki Y."/>
            <person name="Anantharaman K."/>
            <person name="Probst A."/>
            <person name="Burstein D."/>
            <person name="Thomas B.C."/>
            <person name="Banfield J.F."/>
        </authorList>
    </citation>
    <scope>NUCLEOTIDE SEQUENCE [LARGE SCALE GENOMIC DNA]</scope>
    <source>
        <strain evidence="7">HGW-Falkowbacteria-2</strain>
    </source>
</reference>
<dbReference type="SUPFAM" id="SSF54570">
    <property type="entry name" value="Ribosomal protein S19"/>
    <property type="match status" value="1"/>
</dbReference>
<dbReference type="GO" id="GO:0005737">
    <property type="term" value="C:cytoplasm"/>
    <property type="evidence" value="ECO:0007669"/>
    <property type="project" value="UniProtKB-ARBA"/>
</dbReference>
<evidence type="ECO:0000313" key="8">
    <source>
        <dbReference type="Proteomes" id="UP000233325"/>
    </source>
</evidence>
<dbReference type="PROSITE" id="PS00323">
    <property type="entry name" value="RIBOSOMAL_S19"/>
    <property type="match status" value="1"/>
</dbReference>
<comment type="similarity">
    <text evidence="1 6">Belongs to the universal ribosomal protein uS19 family.</text>
</comment>
<dbReference type="EMBL" id="PHAH01000005">
    <property type="protein sequence ID" value="PKM89131.1"/>
    <property type="molecule type" value="Genomic_DNA"/>
</dbReference>
<name>A0A2N2E350_9BACT</name>
<keyword evidence="3 6" id="KW-0687">Ribonucleoprotein</keyword>
<proteinExistence type="inferred from homology"/>
<dbReference type="Proteomes" id="UP000233325">
    <property type="component" value="Unassembled WGS sequence"/>
</dbReference>
<dbReference type="PRINTS" id="PR00975">
    <property type="entry name" value="RIBOSOMALS19"/>
</dbReference>
<evidence type="ECO:0000256" key="2">
    <source>
        <dbReference type="ARBA" id="ARBA00022980"/>
    </source>
</evidence>
<sequence length="176" mass="19921">LYRGESCRECAVRERCTTGEARIVSRDGREPLLEAMRQKLRSEEGKQIYKKRGYTVEPVFGEMKWDGRKLSMDLRGSVKVRGEFSLMCLVHNVKKIVKRVLDLKPGDKTVLKVWDRASVIVPEMVGHTFGVHNGRVHTPVYVVENMVGHRLGEFSPTRKFVAHGGKMAKAQGAAKK</sequence>
<evidence type="ECO:0000313" key="7">
    <source>
        <dbReference type="EMBL" id="PKM89131.1"/>
    </source>
</evidence>
<protein>
    <recommendedName>
        <fullName evidence="4">Small ribosomal subunit protein uS19</fullName>
    </recommendedName>
    <alternativeName>
        <fullName evidence="5">30S ribosomal protein S19</fullName>
    </alternativeName>
</protein>
<dbReference type="GO" id="GO:0015935">
    <property type="term" value="C:small ribosomal subunit"/>
    <property type="evidence" value="ECO:0007669"/>
    <property type="project" value="InterPro"/>
</dbReference>
<evidence type="ECO:0000256" key="4">
    <source>
        <dbReference type="ARBA" id="ARBA00035163"/>
    </source>
</evidence>
<evidence type="ECO:0000256" key="6">
    <source>
        <dbReference type="RuleBase" id="RU003485"/>
    </source>
</evidence>
<dbReference type="PANTHER" id="PTHR33408">
    <property type="entry name" value="TRANSPOSASE"/>
    <property type="match status" value="1"/>
</dbReference>
<feature type="non-terminal residue" evidence="7">
    <location>
        <position position="1"/>
    </location>
</feature>
<dbReference type="GO" id="GO:0006412">
    <property type="term" value="P:translation"/>
    <property type="evidence" value="ECO:0007669"/>
    <property type="project" value="InterPro"/>
</dbReference>
<dbReference type="GO" id="GO:0003723">
    <property type="term" value="F:RNA binding"/>
    <property type="evidence" value="ECO:0007669"/>
    <property type="project" value="InterPro"/>
</dbReference>
<evidence type="ECO:0000256" key="3">
    <source>
        <dbReference type="ARBA" id="ARBA00023274"/>
    </source>
</evidence>
<evidence type="ECO:0000256" key="1">
    <source>
        <dbReference type="ARBA" id="ARBA00007345"/>
    </source>
</evidence>